<gene>
    <name evidence="1" type="ORF">IV500_15740</name>
</gene>
<dbReference type="RefSeq" id="WP_196397751.1">
    <property type="nucleotide sequence ID" value="NZ_JADNYM010000021.1"/>
</dbReference>
<evidence type="ECO:0000313" key="2">
    <source>
        <dbReference type="Proteomes" id="UP000655366"/>
    </source>
</evidence>
<sequence length="140" mass="14869">MDSEVPVSVEVEAFIAAVEDEARRRDVLALTVVMTRITGVPAAVWGRSTIGFGSIHYRCESGMEGDQAAVGFSSQNGRLCLFGLADTPSAKARLGSLGQHTTEAGRVYLNKLAEVDMLVLEELIREGFVANTAGPPSAQT</sequence>
<keyword evidence="2" id="KW-1185">Reference proteome</keyword>
<protein>
    <submittedName>
        <fullName evidence="1">DUF1801 domain-containing protein</fullName>
    </submittedName>
</protein>
<reference evidence="1 2" key="1">
    <citation type="submission" date="2020-11" db="EMBL/GenBank/DDBJ databases">
        <title>Arthrobacter antarcticus sp. nov., isolated from Antarctic Soil.</title>
        <authorList>
            <person name="Li J."/>
        </authorList>
    </citation>
    <scope>NUCLEOTIDE SEQUENCE [LARGE SCALE GENOMIC DNA]</scope>
    <source>
        <strain evidence="1 2">Z1-20</strain>
    </source>
</reference>
<organism evidence="1 2">
    <name type="scientific">Arthrobacter terrae</name>
    <dbReference type="NCBI Taxonomy" id="2935737"/>
    <lineage>
        <taxon>Bacteria</taxon>
        <taxon>Bacillati</taxon>
        <taxon>Actinomycetota</taxon>
        <taxon>Actinomycetes</taxon>
        <taxon>Micrococcales</taxon>
        <taxon>Micrococcaceae</taxon>
        <taxon>Arthrobacter</taxon>
    </lineage>
</organism>
<evidence type="ECO:0000313" key="1">
    <source>
        <dbReference type="EMBL" id="MBG0740828.1"/>
    </source>
</evidence>
<dbReference type="Proteomes" id="UP000655366">
    <property type="component" value="Unassembled WGS sequence"/>
</dbReference>
<comment type="caution">
    <text evidence="1">The sequence shown here is derived from an EMBL/GenBank/DDBJ whole genome shotgun (WGS) entry which is preliminary data.</text>
</comment>
<dbReference type="AlphaFoldDB" id="A0A931CVU0"/>
<accession>A0A931CVU0</accession>
<name>A0A931CVU0_9MICC</name>
<dbReference type="EMBL" id="JADNYM010000021">
    <property type="protein sequence ID" value="MBG0740828.1"/>
    <property type="molecule type" value="Genomic_DNA"/>
</dbReference>
<proteinExistence type="predicted"/>